<accession>A8PS77</accession>
<sequence length="200" mass="22090">MHSPDPDQRSEFRRAKRAEERKNKMRCFVCRAFSHAAKDCPHNVSGDTQGKDTVGICFRCGSTEHSLAQCRRPRSEQADELPFATCYICSEKGHLASKCPQNKGKSVYPDGGECKVCGSVEHLARDCPRDPRRITHASHVEAGGVGLLDNVSSGGADEDEFHVVAQHRLNQQKDAQREWKKLHTSSSTPTGAASAKVVRF</sequence>
<dbReference type="InterPro" id="IPR042246">
    <property type="entry name" value="ZCCHC9"/>
</dbReference>
<dbReference type="Gene3D" id="4.10.60.10">
    <property type="entry name" value="Zinc finger, CCHC-type"/>
    <property type="match status" value="2"/>
</dbReference>
<evidence type="ECO:0000256" key="2">
    <source>
        <dbReference type="PROSITE-ProRule" id="PRU00047"/>
    </source>
</evidence>
<dbReference type="SMART" id="SM00343">
    <property type="entry name" value="ZnF_C2HC"/>
    <property type="match status" value="4"/>
</dbReference>
<evidence type="ECO:0000259" key="4">
    <source>
        <dbReference type="PROSITE" id="PS50158"/>
    </source>
</evidence>
<feature type="region of interest" description="Disordered" evidence="3">
    <location>
        <begin position="174"/>
        <end position="200"/>
    </location>
</feature>
<dbReference type="EMBL" id="AAYY01000001">
    <property type="protein sequence ID" value="EDP45219.1"/>
    <property type="molecule type" value="Genomic_DNA"/>
</dbReference>
<feature type="domain" description="CCHC-type" evidence="4">
    <location>
        <begin position="114"/>
        <end position="129"/>
    </location>
</feature>
<keyword evidence="1" id="KW-0507">mRNA processing</keyword>
<evidence type="ECO:0000256" key="1">
    <source>
        <dbReference type="ARBA" id="ARBA00022664"/>
    </source>
</evidence>
<keyword evidence="6" id="KW-1185">Reference proteome</keyword>
<dbReference type="SUPFAM" id="SSF57756">
    <property type="entry name" value="Retrovirus zinc finger-like domains"/>
    <property type="match status" value="2"/>
</dbReference>
<protein>
    <recommendedName>
        <fullName evidence="4">CCHC-type domain-containing protein</fullName>
    </recommendedName>
</protein>
<keyword evidence="2" id="KW-0863">Zinc-finger</keyword>
<dbReference type="InterPro" id="IPR036875">
    <property type="entry name" value="Znf_CCHC_sf"/>
</dbReference>
<dbReference type="GO" id="GO:0008270">
    <property type="term" value="F:zinc ion binding"/>
    <property type="evidence" value="ECO:0007669"/>
    <property type="project" value="UniProtKB-KW"/>
</dbReference>
<evidence type="ECO:0000313" key="5">
    <source>
        <dbReference type="EMBL" id="EDP45219.1"/>
    </source>
</evidence>
<dbReference type="OrthoDB" id="3863715at2759"/>
<dbReference type="InterPro" id="IPR001878">
    <property type="entry name" value="Znf_CCHC"/>
</dbReference>
<dbReference type="Proteomes" id="UP000008837">
    <property type="component" value="Unassembled WGS sequence"/>
</dbReference>
<dbReference type="VEuPathDB" id="FungiDB:MGL_0208"/>
<reference evidence="5 6" key="1">
    <citation type="journal article" date="2007" name="Proc. Natl. Acad. Sci. U.S.A.">
        <title>Dandruff-associated Malassezia genomes reveal convergent and divergent virulence traits shared with plant and human fungal pathogens.</title>
        <authorList>
            <person name="Xu J."/>
            <person name="Saunders C.W."/>
            <person name="Hu P."/>
            <person name="Grant R.A."/>
            <person name="Boekhout T."/>
            <person name="Kuramae E.E."/>
            <person name="Kronstad J.W."/>
            <person name="Deangelis Y.M."/>
            <person name="Reeder N.L."/>
            <person name="Johnstone K.R."/>
            <person name="Leland M."/>
            <person name="Fieno A.M."/>
            <person name="Begley W.M."/>
            <person name="Sun Y."/>
            <person name="Lacey M.P."/>
            <person name="Chaudhary T."/>
            <person name="Keough T."/>
            <person name="Chu L."/>
            <person name="Sears R."/>
            <person name="Yuan B."/>
            <person name="Dawson T.L.Jr."/>
        </authorList>
    </citation>
    <scope>NUCLEOTIDE SEQUENCE [LARGE SCALE GENOMIC DNA]</scope>
    <source>
        <strain evidence="6">ATCC MYA-4612 / CBS 7966</strain>
    </source>
</reference>
<dbReference type="PANTHER" id="PTHR46242">
    <property type="entry name" value="ZINC FINGER CCHC DOMAIN-CONTAINING PROTEIN 9 ZCCHC9"/>
    <property type="match status" value="1"/>
</dbReference>
<dbReference type="Pfam" id="PF00098">
    <property type="entry name" value="zf-CCHC"/>
    <property type="match status" value="2"/>
</dbReference>
<evidence type="ECO:0000313" key="6">
    <source>
        <dbReference type="Proteomes" id="UP000008837"/>
    </source>
</evidence>
<feature type="domain" description="CCHC-type" evidence="4">
    <location>
        <begin position="86"/>
        <end position="101"/>
    </location>
</feature>
<keyword evidence="2" id="KW-0862">Zinc</keyword>
<dbReference type="PROSITE" id="PS50158">
    <property type="entry name" value="ZF_CCHC"/>
    <property type="match status" value="2"/>
</dbReference>
<dbReference type="RefSeq" id="XP_001732433.1">
    <property type="nucleotide sequence ID" value="XM_001732381.1"/>
</dbReference>
<dbReference type="GO" id="GO:0003676">
    <property type="term" value="F:nucleic acid binding"/>
    <property type="evidence" value="ECO:0007669"/>
    <property type="project" value="InterPro"/>
</dbReference>
<feature type="compositionally biased region" description="Low complexity" evidence="3">
    <location>
        <begin position="184"/>
        <end position="200"/>
    </location>
</feature>
<evidence type="ECO:0000256" key="3">
    <source>
        <dbReference type="SAM" id="MobiDB-lite"/>
    </source>
</evidence>
<keyword evidence="2" id="KW-0479">Metal-binding</keyword>
<dbReference type="GeneID" id="5856739"/>
<dbReference type="AlphaFoldDB" id="A8PS77"/>
<dbReference type="InParanoid" id="A8PS77"/>
<dbReference type="GO" id="GO:0006397">
    <property type="term" value="P:mRNA processing"/>
    <property type="evidence" value="ECO:0007669"/>
    <property type="project" value="UniProtKB-KW"/>
</dbReference>
<feature type="region of interest" description="Disordered" evidence="3">
    <location>
        <begin position="1"/>
        <end position="20"/>
    </location>
</feature>
<dbReference type="OMA" id="VSICFRC"/>
<gene>
    <name evidence="5" type="ORF">MGL_0208</name>
</gene>
<organism evidence="5 6">
    <name type="scientific">Malassezia globosa (strain ATCC MYA-4612 / CBS 7966)</name>
    <name type="common">Dandruff-associated fungus</name>
    <dbReference type="NCBI Taxonomy" id="425265"/>
    <lineage>
        <taxon>Eukaryota</taxon>
        <taxon>Fungi</taxon>
        <taxon>Dikarya</taxon>
        <taxon>Basidiomycota</taxon>
        <taxon>Ustilaginomycotina</taxon>
        <taxon>Malasseziomycetes</taxon>
        <taxon>Malasseziales</taxon>
        <taxon>Malasseziaceae</taxon>
        <taxon>Malassezia</taxon>
    </lineage>
</organism>
<dbReference type="STRING" id="425265.A8PS77"/>
<dbReference type="KEGG" id="mgl:MGL_0208"/>
<dbReference type="PANTHER" id="PTHR46242:SF1">
    <property type="entry name" value="ZINC FINGER CCHC DOMAIN-CONTAINING PROTEIN 9"/>
    <property type="match status" value="1"/>
</dbReference>
<comment type="caution">
    <text evidence="5">The sequence shown here is derived from an EMBL/GenBank/DDBJ whole genome shotgun (WGS) entry which is preliminary data.</text>
</comment>
<name>A8PS77_MALGO</name>
<dbReference type="GO" id="GO:0005730">
    <property type="term" value="C:nucleolus"/>
    <property type="evidence" value="ECO:0007669"/>
    <property type="project" value="TreeGrafter"/>
</dbReference>
<proteinExistence type="predicted"/>